<comment type="caution">
    <text evidence="1">The sequence shown here is derived from an EMBL/GenBank/DDBJ whole genome shotgun (WGS) entry which is preliminary data.</text>
</comment>
<evidence type="ECO:0000313" key="1">
    <source>
        <dbReference type="EMBL" id="MDH0563462.1"/>
    </source>
</evidence>
<name>A0AA42I7A6_9GAMM</name>
<dbReference type="AlphaFoldDB" id="A0AA42I7A6"/>
<reference evidence="1" key="1">
    <citation type="submission" date="2022-09" db="EMBL/GenBank/DDBJ databases">
        <title>Intensive care unit water sources are persistently colonized with multi-drug resistant bacteria and are the site of extensive horizontal gene transfer of antibiotic resistance genes.</title>
        <authorList>
            <person name="Diorio-Toth L."/>
        </authorList>
    </citation>
    <scope>NUCLEOTIDE SEQUENCE</scope>
    <source>
        <strain evidence="1">GD04005</strain>
    </source>
</reference>
<organism evidence="1 2">
    <name type="scientific">Acinetobacter courvalinii</name>
    <dbReference type="NCBI Taxonomy" id="280147"/>
    <lineage>
        <taxon>Bacteria</taxon>
        <taxon>Pseudomonadati</taxon>
        <taxon>Pseudomonadota</taxon>
        <taxon>Gammaproteobacteria</taxon>
        <taxon>Moraxellales</taxon>
        <taxon>Moraxellaceae</taxon>
        <taxon>Acinetobacter</taxon>
    </lineage>
</organism>
<gene>
    <name evidence="1" type="ORF">N7644_07125</name>
</gene>
<accession>A0AA42I7A6</accession>
<dbReference type="EMBL" id="JAOEEO010000001">
    <property type="protein sequence ID" value="MDH0563462.1"/>
    <property type="molecule type" value="Genomic_DNA"/>
</dbReference>
<protein>
    <submittedName>
        <fullName evidence="1">Uncharacterized protein</fullName>
    </submittedName>
</protein>
<dbReference type="Proteomes" id="UP001159329">
    <property type="component" value="Unassembled WGS sequence"/>
</dbReference>
<proteinExistence type="predicted"/>
<sequence>MLLNEYHNLFIMLLTFSMLSGCHSKEDMMNISQLNPEIELVTYKKMGAGSRLGIAGGTIKVINNCVYLSTANNNLPLIFPNEFRWENGIITDGNIQLKPEQEVRMNGDMLELNNKIITSYHISNNHCLNGVSLALFYIQ</sequence>
<evidence type="ECO:0000313" key="2">
    <source>
        <dbReference type="Proteomes" id="UP001159329"/>
    </source>
</evidence>
<dbReference type="RefSeq" id="WP_279694936.1">
    <property type="nucleotide sequence ID" value="NZ_JAOEEO010000001.1"/>
</dbReference>